<keyword evidence="1" id="KW-0732">Signal</keyword>
<proteinExistence type="predicted"/>
<name>A0ABU1JGY9_9PROT</name>
<evidence type="ECO:0008006" key="4">
    <source>
        <dbReference type="Google" id="ProtNLM"/>
    </source>
</evidence>
<evidence type="ECO:0000313" key="3">
    <source>
        <dbReference type="Proteomes" id="UP001262410"/>
    </source>
</evidence>
<dbReference type="Proteomes" id="UP001262410">
    <property type="component" value="Unassembled WGS sequence"/>
</dbReference>
<feature type="signal peptide" evidence="1">
    <location>
        <begin position="1"/>
        <end position="31"/>
    </location>
</feature>
<dbReference type="EMBL" id="JAVDPW010000001">
    <property type="protein sequence ID" value="MDR6287886.1"/>
    <property type="molecule type" value="Genomic_DNA"/>
</dbReference>
<organism evidence="2 3">
    <name type="scientific">Inquilinus ginsengisoli</name>
    <dbReference type="NCBI Taxonomy" id="363840"/>
    <lineage>
        <taxon>Bacteria</taxon>
        <taxon>Pseudomonadati</taxon>
        <taxon>Pseudomonadota</taxon>
        <taxon>Alphaproteobacteria</taxon>
        <taxon>Rhodospirillales</taxon>
        <taxon>Rhodospirillaceae</taxon>
        <taxon>Inquilinus</taxon>
    </lineage>
</organism>
<sequence>MNHTHWMRRPARMATAGLMLLLAACGGRMQTADNPNAVVDGQKPDGTVEMHQVQAAFIGSGDAGSGTLRYQGRSYPFKVGGLGIGGIGVSTIEANGEVYGLKKVEDLSGAYVQGRYGFAFGDKSGGQLWLKNDKGVILHLMAKRTGLMLSLGGDAVVITLGR</sequence>
<evidence type="ECO:0000313" key="2">
    <source>
        <dbReference type="EMBL" id="MDR6287886.1"/>
    </source>
</evidence>
<gene>
    <name evidence="2" type="ORF">E9232_000385</name>
</gene>
<feature type="chain" id="PRO_5045252584" description="DUF1134 domain-containing protein" evidence="1">
    <location>
        <begin position="32"/>
        <end position="162"/>
    </location>
</feature>
<protein>
    <recommendedName>
        <fullName evidence="4">DUF1134 domain-containing protein</fullName>
    </recommendedName>
</protein>
<evidence type="ECO:0000256" key="1">
    <source>
        <dbReference type="SAM" id="SignalP"/>
    </source>
</evidence>
<comment type="caution">
    <text evidence="2">The sequence shown here is derived from an EMBL/GenBank/DDBJ whole genome shotgun (WGS) entry which is preliminary data.</text>
</comment>
<dbReference type="RefSeq" id="WP_309791808.1">
    <property type="nucleotide sequence ID" value="NZ_JAVDPW010000001.1"/>
</dbReference>
<keyword evidence="3" id="KW-1185">Reference proteome</keyword>
<accession>A0ABU1JGY9</accession>
<reference evidence="2 3" key="1">
    <citation type="submission" date="2023-07" db="EMBL/GenBank/DDBJ databases">
        <title>Sorghum-associated microbial communities from plants grown in Nebraska, USA.</title>
        <authorList>
            <person name="Schachtman D."/>
        </authorList>
    </citation>
    <scope>NUCLEOTIDE SEQUENCE [LARGE SCALE GENOMIC DNA]</scope>
    <source>
        <strain evidence="2 3">584</strain>
    </source>
</reference>